<evidence type="ECO:0000313" key="1">
    <source>
        <dbReference type="EMBL" id="TKR64948.1"/>
    </source>
</evidence>
<dbReference type="AlphaFoldDB" id="A0A4U5M7Q9"/>
<sequence length="103" mass="11638">MLKPKPKIFQEVSPSLLSPLFERGCLEPTHPASRRLWHKNHNSKSKMLQEVSPSLLSILFERGRFGPTIPAVKKCAQCSCDSVTQTSDYSTVCYPNVCYPNVR</sequence>
<comment type="caution">
    <text evidence="1">The sequence shown here is derived from an EMBL/GenBank/DDBJ whole genome shotgun (WGS) entry which is preliminary data.</text>
</comment>
<name>A0A4U5M7Q9_STECR</name>
<dbReference type="EMBL" id="AZBU02000009">
    <property type="protein sequence ID" value="TKR64948.1"/>
    <property type="molecule type" value="Genomic_DNA"/>
</dbReference>
<organism evidence="1 2">
    <name type="scientific">Steinernema carpocapsae</name>
    <name type="common">Entomopathogenic nematode</name>
    <dbReference type="NCBI Taxonomy" id="34508"/>
    <lineage>
        <taxon>Eukaryota</taxon>
        <taxon>Metazoa</taxon>
        <taxon>Ecdysozoa</taxon>
        <taxon>Nematoda</taxon>
        <taxon>Chromadorea</taxon>
        <taxon>Rhabditida</taxon>
        <taxon>Tylenchina</taxon>
        <taxon>Panagrolaimomorpha</taxon>
        <taxon>Strongyloidoidea</taxon>
        <taxon>Steinernematidae</taxon>
        <taxon>Steinernema</taxon>
    </lineage>
</organism>
<evidence type="ECO:0000313" key="2">
    <source>
        <dbReference type="Proteomes" id="UP000298663"/>
    </source>
</evidence>
<keyword evidence="2" id="KW-1185">Reference proteome</keyword>
<reference evidence="1 2" key="2">
    <citation type="journal article" date="2019" name="G3 (Bethesda)">
        <title>Hybrid Assembly of the Genome of the Entomopathogenic Nematode Steinernema carpocapsae Identifies the X-Chromosome.</title>
        <authorList>
            <person name="Serra L."/>
            <person name="Macchietto M."/>
            <person name="Macias-Munoz A."/>
            <person name="McGill C.J."/>
            <person name="Rodriguez I.M."/>
            <person name="Rodriguez B."/>
            <person name="Murad R."/>
            <person name="Mortazavi A."/>
        </authorList>
    </citation>
    <scope>NUCLEOTIDE SEQUENCE [LARGE SCALE GENOMIC DNA]</scope>
    <source>
        <strain evidence="1 2">ALL</strain>
    </source>
</reference>
<proteinExistence type="predicted"/>
<accession>A0A4U5M7Q9</accession>
<reference evidence="1 2" key="1">
    <citation type="journal article" date="2015" name="Genome Biol.">
        <title>Comparative genomics of Steinernema reveals deeply conserved gene regulatory networks.</title>
        <authorList>
            <person name="Dillman A.R."/>
            <person name="Macchietto M."/>
            <person name="Porter C.F."/>
            <person name="Rogers A."/>
            <person name="Williams B."/>
            <person name="Antoshechkin I."/>
            <person name="Lee M.M."/>
            <person name="Goodwin Z."/>
            <person name="Lu X."/>
            <person name="Lewis E.E."/>
            <person name="Goodrich-Blair H."/>
            <person name="Stock S.P."/>
            <person name="Adams B.J."/>
            <person name="Sternberg P.W."/>
            <person name="Mortazavi A."/>
        </authorList>
    </citation>
    <scope>NUCLEOTIDE SEQUENCE [LARGE SCALE GENOMIC DNA]</scope>
    <source>
        <strain evidence="1 2">ALL</strain>
    </source>
</reference>
<protein>
    <submittedName>
        <fullName evidence="1">Uncharacterized protein</fullName>
    </submittedName>
</protein>
<gene>
    <name evidence="1" type="ORF">L596_025417</name>
</gene>
<dbReference type="Proteomes" id="UP000298663">
    <property type="component" value="Unassembled WGS sequence"/>
</dbReference>